<dbReference type="GO" id="GO:0008381">
    <property type="term" value="F:mechanosensitive monoatomic ion channel activity"/>
    <property type="evidence" value="ECO:0007669"/>
    <property type="project" value="UniProtKB-ARBA"/>
</dbReference>
<evidence type="ECO:0000313" key="11">
    <source>
        <dbReference type="EMBL" id="EHY30132.1"/>
    </source>
</evidence>
<dbReference type="InterPro" id="IPR010920">
    <property type="entry name" value="LSM_dom_sf"/>
</dbReference>
<dbReference type="PANTHER" id="PTHR30347:SF1">
    <property type="entry name" value="MECHANOSENSITIVE CHANNEL MSCK"/>
    <property type="match status" value="1"/>
</dbReference>
<dbReference type="GO" id="GO:0005886">
    <property type="term" value="C:plasma membrane"/>
    <property type="evidence" value="ECO:0007669"/>
    <property type="project" value="UniProtKB-SubCell"/>
</dbReference>
<proteinExistence type="inferred from homology"/>
<dbReference type="InterPro" id="IPR049142">
    <property type="entry name" value="MS_channel_1st"/>
</dbReference>
<dbReference type="EMBL" id="AFBQ01000390">
    <property type="protein sequence ID" value="EHY30132.1"/>
    <property type="molecule type" value="Genomic_DNA"/>
</dbReference>
<dbReference type="InterPro" id="IPR023408">
    <property type="entry name" value="MscS_beta-dom_sf"/>
</dbReference>
<gene>
    <name evidence="11" type="ORF">HMPREF9440_02538</name>
</gene>
<comment type="caution">
    <text evidence="11">The sequence shown here is derived from an EMBL/GenBank/DDBJ whole genome shotgun (WGS) entry which is preliminary data.</text>
</comment>
<dbReference type="AlphaFoldDB" id="H3KIC6"/>
<dbReference type="Gene3D" id="3.30.70.100">
    <property type="match status" value="1"/>
</dbReference>
<dbReference type="PANTHER" id="PTHR30347">
    <property type="entry name" value="POTASSIUM CHANNEL RELATED"/>
    <property type="match status" value="1"/>
</dbReference>
<dbReference type="InterPro" id="IPR011066">
    <property type="entry name" value="MscS_channel_C_sf"/>
</dbReference>
<evidence type="ECO:0000256" key="6">
    <source>
        <dbReference type="ARBA" id="ARBA00023136"/>
    </source>
</evidence>
<reference evidence="11 12" key="1">
    <citation type="submission" date="2011-11" db="EMBL/GenBank/DDBJ databases">
        <authorList>
            <person name="Weinstock G."/>
            <person name="Sodergren E."/>
            <person name="Clifton S."/>
            <person name="Fulton L."/>
            <person name="Fulton B."/>
            <person name="Courtney L."/>
            <person name="Fronick C."/>
            <person name="Harrison M."/>
            <person name="Strong C."/>
            <person name="Farmer C."/>
            <person name="Delahaunty K."/>
            <person name="Markovic C."/>
            <person name="Hall O."/>
            <person name="Minx P."/>
            <person name="Tomlinson C."/>
            <person name="Mitreva M."/>
            <person name="Hou S."/>
            <person name="Chen J."/>
            <person name="Wollam A."/>
            <person name="Pepin K.H."/>
            <person name="Johnson M."/>
            <person name="Bhonagiri V."/>
            <person name="Zhang X."/>
            <person name="Suruliraj S."/>
            <person name="Warren W."/>
            <person name="Chinwalla A."/>
            <person name="Mardis E.R."/>
            <person name="Wilson R.K."/>
        </authorList>
    </citation>
    <scope>NUCLEOTIDE SEQUENCE [LARGE SCALE GENOMIC DNA]</scope>
    <source>
        <strain evidence="11 12">YIT 11816</strain>
    </source>
</reference>
<evidence type="ECO:0000259" key="10">
    <source>
        <dbReference type="Pfam" id="PF21088"/>
    </source>
</evidence>
<accession>H3KIC6</accession>
<dbReference type="STRING" id="762967.HMPREF9440_02538"/>
<dbReference type="Pfam" id="PF00924">
    <property type="entry name" value="MS_channel_2nd"/>
    <property type="match status" value="1"/>
</dbReference>
<evidence type="ECO:0000256" key="1">
    <source>
        <dbReference type="ARBA" id="ARBA00004651"/>
    </source>
</evidence>
<evidence type="ECO:0000256" key="5">
    <source>
        <dbReference type="ARBA" id="ARBA00022989"/>
    </source>
</evidence>
<dbReference type="InterPro" id="IPR049278">
    <property type="entry name" value="MS_channel_C"/>
</dbReference>
<feature type="domain" description="Mechanosensitive ion channel MscS C-terminal" evidence="9">
    <location>
        <begin position="382"/>
        <end position="464"/>
    </location>
</feature>
<dbReference type="HOGENOM" id="CLU_037945_9_1_4"/>
<dbReference type="InterPro" id="IPR052702">
    <property type="entry name" value="MscS-like_channel"/>
</dbReference>
<comment type="subcellular location">
    <subcellularLocation>
        <location evidence="1">Cell membrane</location>
        <topology evidence="1">Multi-pass membrane protein</topology>
    </subcellularLocation>
</comment>
<protein>
    <submittedName>
        <fullName evidence="11">Transporter, small conductance mechanosensitive ion channel MscS family protein</fullName>
    </submittedName>
</protein>
<evidence type="ECO:0000256" key="3">
    <source>
        <dbReference type="ARBA" id="ARBA00022475"/>
    </source>
</evidence>
<keyword evidence="5 7" id="KW-1133">Transmembrane helix</keyword>
<feature type="transmembrane region" description="Helical" evidence="7">
    <location>
        <begin position="261"/>
        <end position="280"/>
    </location>
</feature>
<dbReference type="InterPro" id="IPR011014">
    <property type="entry name" value="MscS_channel_TM-2"/>
</dbReference>
<evidence type="ECO:0000259" key="9">
    <source>
        <dbReference type="Pfam" id="PF21082"/>
    </source>
</evidence>
<keyword evidence="4 7" id="KW-0812">Transmembrane</keyword>
<evidence type="ECO:0000256" key="2">
    <source>
        <dbReference type="ARBA" id="ARBA00008017"/>
    </source>
</evidence>
<dbReference type="SUPFAM" id="SSF50182">
    <property type="entry name" value="Sm-like ribonucleoproteins"/>
    <property type="match status" value="1"/>
</dbReference>
<feature type="domain" description="Mechanosensitive ion channel MscS" evidence="8">
    <location>
        <begin position="307"/>
        <end position="372"/>
    </location>
</feature>
<feature type="transmembrane region" description="Helical" evidence="7">
    <location>
        <begin position="218"/>
        <end position="240"/>
    </location>
</feature>
<feature type="transmembrane region" description="Helical" evidence="7">
    <location>
        <begin position="115"/>
        <end position="136"/>
    </location>
</feature>
<name>H3KIC6_9BURK</name>
<dbReference type="RefSeq" id="WP_008543967.1">
    <property type="nucleotide sequence ID" value="NZ_JH605022.1"/>
</dbReference>
<keyword evidence="12" id="KW-1185">Reference proteome</keyword>
<comment type="similarity">
    <text evidence="2">Belongs to the MscS (TC 1.A.23) family.</text>
</comment>
<evidence type="ECO:0000313" key="12">
    <source>
        <dbReference type="Proteomes" id="UP000004956"/>
    </source>
</evidence>
<dbReference type="InterPro" id="IPR006685">
    <property type="entry name" value="MscS_channel_2nd"/>
</dbReference>
<dbReference type="SUPFAM" id="SSF82689">
    <property type="entry name" value="Mechanosensitive channel protein MscS (YggB), C-terminal domain"/>
    <property type="match status" value="1"/>
</dbReference>
<keyword evidence="6 7" id="KW-0472">Membrane</keyword>
<sequence>MNETETSAVDALGEALEPTTLNFNELIDQFLTNLSIENILLQLAVVVVSILIGLYISRRINAKLERWTAADGAEPHVNLGADPGTMVKGGFDRREVAEAVGTRLRRVTAGFLRNISFSLSGGLILALGAWMMVQVFGFPHNSLILCRIAYSILLAYALLCCILSVAGFMIGGKGISKSSRRVITVIFWVLVALEIFGVLGDIIGVMESTKVPLGGGTMTVWTCFVAICTILITVGVANWAANLVETLIKSATSLSPNLQVAITRVIRILLFLFAVMMGLSSVGIDLTVLSVFGGAVGVGLGFGLQKIASNYISGFIILLERSIKIGDLVEVANFRGRITQINTRFTVVRNNDGVECVVPNENFVTSPVKNHSYTEEACVQYVEISVAYGANVKRALEIMLEEGMRERPRIVKGRRGWAYLDSFGDSGINLKLGFWVKDPVNGVAGLKTQVATAILERFNAEGIEVPYNRLEINLREVQAGAVRVKLEKDAAEEAKAPEAAPAQ</sequence>
<evidence type="ECO:0000256" key="4">
    <source>
        <dbReference type="ARBA" id="ARBA00022692"/>
    </source>
</evidence>
<dbReference type="Proteomes" id="UP000004956">
    <property type="component" value="Unassembled WGS sequence"/>
</dbReference>
<feature type="domain" description="Mechanosensitive ion channel transmembrane helices 2/3" evidence="10">
    <location>
        <begin position="265"/>
        <end position="305"/>
    </location>
</feature>
<dbReference type="PATRIC" id="fig|762967.3.peg.1989"/>
<feature type="transmembrane region" description="Helical" evidence="7">
    <location>
        <begin position="39"/>
        <end position="56"/>
    </location>
</feature>
<evidence type="ECO:0000259" key="8">
    <source>
        <dbReference type="Pfam" id="PF00924"/>
    </source>
</evidence>
<dbReference type="Gene3D" id="1.10.287.1260">
    <property type="match status" value="1"/>
</dbReference>
<feature type="transmembrane region" description="Helical" evidence="7">
    <location>
        <begin position="148"/>
        <end position="170"/>
    </location>
</feature>
<keyword evidence="3" id="KW-1003">Cell membrane</keyword>
<organism evidence="11 12">
    <name type="scientific">Sutterella parvirubra YIT 11816</name>
    <dbReference type="NCBI Taxonomy" id="762967"/>
    <lineage>
        <taxon>Bacteria</taxon>
        <taxon>Pseudomonadati</taxon>
        <taxon>Pseudomonadota</taxon>
        <taxon>Betaproteobacteria</taxon>
        <taxon>Burkholderiales</taxon>
        <taxon>Sutterellaceae</taxon>
        <taxon>Sutterella</taxon>
    </lineage>
</organism>
<dbReference type="SUPFAM" id="SSF82861">
    <property type="entry name" value="Mechanosensitive channel protein MscS (YggB), transmembrane region"/>
    <property type="match status" value="1"/>
</dbReference>
<dbReference type="Pfam" id="PF21088">
    <property type="entry name" value="MS_channel_1st"/>
    <property type="match status" value="1"/>
</dbReference>
<feature type="transmembrane region" description="Helical" evidence="7">
    <location>
        <begin position="182"/>
        <end position="206"/>
    </location>
</feature>
<evidence type="ECO:0000256" key="7">
    <source>
        <dbReference type="SAM" id="Phobius"/>
    </source>
</evidence>
<dbReference type="Gene3D" id="2.30.30.60">
    <property type="match status" value="1"/>
</dbReference>
<dbReference type="OrthoDB" id="9809206at2"/>
<dbReference type="Pfam" id="PF21082">
    <property type="entry name" value="MS_channel_3rd"/>
    <property type="match status" value="1"/>
</dbReference>